<dbReference type="EMBL" id="JARPTX010000089">
    <property type="protein sequence ID" value="MDT2371200.1"/>
    <property type="molecule type" value="Genomic_DNA"/>
</dbReference>
<feature type="region of interest" description="Disordered" evidence="1">
    <location>
        <begin position="1"/>
        <end position="20"/>
    </location>
</feature>
<organism evidence="2">
    <name type="scientific">Enterococcus faecium</name>
    <name type="common">Streptococcus faecium</name>
    <dbReference type="NCBI Taxonomy" id="1352"/>
    <lineage>
        <taxon>Bacteria</taxon>
        <taxon>Bacillati</taxon>
        <taxon>Bacillota</taxon>
        <taxon>Bacilli</taxon>
        <taxon>Lactobacillales</taxon>
        <taxon>Enterococcaceae</taxon>
        <taxon>Enterococcus</taxon>
    </lineage>
</organism>
<dbReference type="RefSeq" id="WP_002295300.1">
    <property type="nucleotide sequence ID" value="NZ_AP027294.1"/>
</dbReference>
<name>A7BIX1_ENTFC</name>
<dbReference type="AlphaFoldDB" id="A7BIX1"/>
<protein>
    <submittedName>
        <fullName evidence="2">OrfB4</fullName>
    </submittedName>
</protein>
<dbReference type="Proteomes" id="UP001260956">
    <property type="component" value="Unassembled WGS sequence"/>
</dbReference>
<reference evidence="3" key="3">
    <citation type="submission" date="2023-03" db="EMBL/GenBank/DDBJ databases">
        <authorList>
            <person name="Shen W."/>
            <person name="Cai J."/>
        </authorList>
    </citation>
    <scope>NUCLEOTIDE SEQUENCE</scope>
    <source>
        <strain evidence="3">B1010-2</strain>
    </source>
</reference>
<proteinExistence type="predicted"/>
<gene>
    <name evidence="3" type="ORF">P6Z85_13850</name>
</gene>
<reference evidence="2" key="1">
    <citation type="submission" date="2007-02" db="EMBL/GenBank/DDBJ databases">
        <authorList>
            <person name="Hu C."/>
            <person name="Praphailong W."/>
            <person name="Zendo T."/>
            <person name="Nakayama J."/>
            <person name="Sonomoto K."/>
        </authorList>
    </citation>
    <scope>NUCLEOTIDE SEQUENCE</scope>
    <source>
        <strain evidence="2">Bb5</strain>
    </source>
</reference>
<evidence type="ECO:0000313" key="3">
    <source>
        <dbReference type="EMBL" id="MDT2371200.1"/>
    </source>
</evidence>
<evidence type="ECO:0000313" key="2">
    <source>
        <dbReference type="EMBL" id="BAF74807.1"/>
    </source>
</evidence>
<dbReference type="EMBL" id="AB292464">
    <property type="protein sequence ID" value="BAF74807.1"/>
    <property type="molecule type" value="Genomic_DNA"/>
</dbReference>
<accession>A7BIX1</accession>
<reference evidence="2" key="2">
    <citation type="journal article" date="2010" name="Appl. Environ. Microbiol.">
        <title>Enterocin X, a novel two-peptide bacteriocin from Enterococcus faecium KU-B5, has an antibacterial spectrum entirely different from those of its component peptides.</title>
        <authorList>
            <person name="Hu C.-B."/>
            <person name="Malaphan W."/>
            <person name="Zendo T."/>
            <person name="Nakayama J."/>
            <person name="Sonomoto K."/>
        </authorList>
    </citation>
    <scope>NUCLEOTIDE SEQUENCE</scope>
    <source>
        <strain evidence="2">Bb5</strain>
    </source>
</reference>
<evidence type="ECO:0000256" key="1">
    <source>
        <dbReference type="SAM" id="MobiDB-lite"/>
    </source>
</evidence>
<sequence>MQNVKELSTKEIKQTSGGGGAGKNLIYGMGYGYLRSCNRL</sequence>